<dbReference type="Gene3D" id="3.40.1010.10">
    <property type="entry name" value="Cobalt-precorrin-4 Transmethylase, Domain 1"/>
    <property type="match status" value="1"/>
</dbReference>
<evidence type="ECO:0000256" key="1">
    <source>
        <dbReference type="ARBA" id="ARBA00004953"/>
    </source>
</evidence>
<dbReference type="Gene3D" id="3.30.950.10">
    <property type="entry name" value="Methyltransferase, Cobalt-precorrin-4 Transmethylase, Domain 2"/>
    <property type="match status" value="1"/>
</dbReference>
<organism evidence="9 10">
    <name type="scientific">Dysgonomonas termitidis</name>
    <dbReference type="NCBI Taxonomy" id="1516126"/>
    <lineage>
        <taxon>Bacteria</taxon>
        <taxon>Pseudomonadati</taxon>
        <taxon>Bacteroidota</taxon>
        <taxon>Bacteroidia</taxon>
        <taxon>Bacteroidales</taxon>
        <taxon>Dysgonomonadaceae</taxon>
        <taxon>Dysgonomonas</taxon>
    </lineage>
</organism>
<evidence type="ECO:0000259" key="8">
    <source>
        <dbReference type="Pfam" id="PF00590"/>
    </source>
</evidence>
<dbReference type="PIRSF" id="PIRSF036427">
    <property type="entry name" value="Precrrn-2_mtase"/>
    <property type="match status" value="1"/>
</dbReference>
<keyword evidence="4" id="KW-0489">Methyltransferase</keyword>
<dbReference type="PANTHER" id="PTHR43467">
    <property type="entry name" value="COBALT-PRECORRIN-2 C(20)-METHYLTRANSFERASE"/>
    <property type="match status" value="1"/>
</dbReference>
<reference evidence="10" key="1">
    <citation type="journal article" date="2019" name="Int. J. Syst. Evol. Microbiol.">
        <title>The Global Catalogue of Microorganisms (GCM) 10K type strain sequencing project: providing services to taxonomists for standard genome sequencing and annotation.</title>
        <authorList>
            <consortium name="The Broad Institute Genomics Platform"/>
            <consortium name="The Broad Institute Genome Sequencing Center for Infectious Disease"/>
            <person name="Wu L."/>
            <person name="Ma J."/>
        </authorList>
    </citation>
    <scope>NUCLEOTIDE SEQUENCE [LARGE SCALE GENOMIC DNA]</scope>
    <source>
        <strain evidence="10">CCUG 66188</strain>
    </source>
</reference>
<dbReference type="CDD" id="cd11645">
    <property type="entry name" value="Precorrin_2_C20_MT"/>
    <property type="match status" value="1"/>
</dbReference>
<gene>
    <name evidence="9" type="ORF">ACFO6W_25070</name>
</gene>
<proteinExistence type="inferred from homology"/>
<dbReference type="InterPro" id="IPR000878">
    <property type="entry name" value="4pyrrol_Mease"/>
</dbReference>
<dbReference type="RefSeq" id="WP_380001681.1">
    <property type="nucleotide sequence ID" value="NZ_JBHSGN010000164.1"/>
</dbReference>
<dbReference type="PANTHER" id="PTHR43467:SF2">
    <property type="entry name" value="COBALT-PRECORRIN-2 C(20)-METHYLTRANSFERASE"/>
    <property type="match status" value="1"/>
</dbReference>
<comment type="pathway">
    <text evidence="1">Cofactor biosynthesis; adenosylcobalamin biosynthesis.</text>
</comment>
<keyword evidence="10" id="KW-1185">Reference proteome</keyword>
<accession>A0ABV9L3Z1</accession>
<evidence type="ECO:0000256" key="5">
    <source>
        <dbReference type="ARBA" id="ARBA00022679"/>
    </source>
</evidence>
<dbReference type="InterPro" id="IPR014776">
    <property type="entry name" value="4pyrrole_Mease_sub2"/>
</dbReference>
<dbReference type="InterPro" id="IPR012382">
    <property type="entry name" value="CobI/CbiL"/>
</dbReference>
<keyword evidence="5" id="KW-0808">Transferase</keyword>
<keyword evidence="6" id="KW-0949">S-adenosyl-L-methionine</keyword>
<evidence type="ECO:0000256" key="3">
    <source>
        <dbReference type="ARBA" id="ARBA00022573"/>
    </source>
</evidence>
<name>A0ABV9L3Z1_9BACT</name>
<evidence type="ECO:0000256" key="7">
    <source>
        <dbReference type="PIRNR" id="PIRNR036427"/>
    </source>
</evidence>
<dbReference type="InterPro" id="IPR014777">
    <property type="entry name" value="4pyrrole_Mease_sub1"/>
</dbReference>
<evidence type="ECO:0000256" key="6">
    <source>
        <dbReference type="ARBA" id="ARBA00022691"/>
    </source>
</evidence>
<dbReference type="PROSITE" id="PS00839">
    <property type="entry name" value="SUMT_1"/>
    <property type="match status" value="1"/>
</dbReference>
<evidence type="ECO:0000256" key="4">
    <source>
        <dbReference type="ARBA" id="ARBA00022603"/>
    </source>
</evidence>
<evidence type="ECO:0000313" key="10">
    <source>
        <dbReference type="Proteomes" id="UP001596023"/>
    </source>
</evidence>
<dbReference type="EMBL" id="JBHSGN010000164">
    <property type="protein sequence ID" value="MFC4676957.1"/>
    <property type="molecule type" value="Genomic_DNA"/>
</dbReference>
<evidence type="ECO:0000256" key="2">
    <source>
        <dbReference type="ARBA" id="ARBA00005879"/>
    </source>
</evidence>
<comment type="caution">
    <text evidence="9">The sequence shown here is derived from an EMBL/GenBank/DDBJ whole genome shotgun (WGS) entry which is preliminary data.</text>
</comment>
<feature type="domain" description="Tetrapyrrole methylase" evidence="8">
    <location>
        <begin position="5"/>
        <end position="220"/>
    </location>
</feature>
<keyword evidence="3" id="KW-0169">Cobalamin biosynthesis</keyword>
<dbReference type="Pfam" id="PF00590">
    <property type="entry name" value="TP_methylase"/>
    <property type="match status" value="1"/>
</dbReference>
<comment type="similarity">
    <text evidence="2 7">Belongs to the precorrin methyltransferase family.</text>
</comment>
<protein>
    <submittedName>
        <fullName evidence="9">Precorrin-2 C(20)-methyltransferase</fullName>
    </submittedName>
</protein>
<sequence>MFDPVTFVSLGPGDPELITLKGLKTLQEADLIFCPSTALPGGKSSSRAKDVLLQLSIGESKLNTFNVPMNKDRSLAIESYKAVAEEISDRYKSGHKIAVTAEGDAGFYSTIYYISEYLTQENIPVSRIAGVPAFIACGTLANIHIVKQEEELEVIPGIITSADGLEEKIKTGKTVVLMKASQCEQVIKEALENIQDITFHYFENAGISGKEVYTQNREEILNRKFPYFSLIIIRK</sequence>
<evidence type="ECO:0000313" key="9">
    <source>
        <dbReference type="EMBL" id="MFC4676957.1"/>
    </source>
</evidence>
<dbReference type="InterPro" id="IPR003043">
    <property type="entry name" value="Uropor_MeTrfase_CS"/>
</dbReference>
<dbReference type="SUPFAM" id="SSF53790">
    <property type="entry name" value="Tetrapyrrole methylase"/>
    <property type="match status" value="1"/>
</dbReference>
<dbReference type="Proteomes" id="UP001596023">
    <property type="component" value="Unassembled WGS sequence"/>
</dbReference>
<dbReference type="InterPro" id="IPR035996">
    <property type="entry name" value="4pyrrol_Methylase_sf"/>
</dbReference>